<dbReference type="PANTHER" id="PTHR35535">
    <property type="entry name" value="HEAT SHOCK PROTEIN HSLJ"/>
    <property type="match status" value="1"/>
</dbReference>
<feature type="signal peptide" evidence="1">
    <location>
        <begin position="1"/>
        <end position="21"/>
    </location>
</feature>
<evidence type="ECO:0000313" key="4">
    <source>
        <dbReference type="Proteomes" id="UP000199074"/>
    </source>
</evidence>
<dbReference type="InterPro" id="IPR005184">
    <property type="entry name" value="DUF306_Meta_HslJ"/>
</dbReference>
<dbReference type="AlphaFoldDB" id="A0A1I7N484"/>
<dbReference type="InterPro" id="IPR039366">
    <property type="entry name" value="Pilotin"/>
</dbReference>
<dbReference type="PANTHER" id="PTHR35535:SF2">
    <property type="entry name" value="DUF306 DOMAIN-CONTAINING PROTEIN"/>
    <property type="match status" value="1"/>
</dbReference>
<dbReference type="RefSeq" id="WP_092421130.1">
    <property type="nucleotide sequence ID" value="NZ_FPCK01000001.1"/>
</dbReference>
<evidence type="ECO:0000313" key="3">
    <source>
        <dbReference type="EMBL" id="SFV29477.1"/>
    </source>
</evidence>
<dbReference type="Gene3D" id="2.40.128.270">
    <property type="match status" value="1"/>
</dbReference>
<dbReference type="Pfam" id="PF03724">
    <property type="entry name" value="META"/>
    <property type="match status" value="1"/>
</dbReference>
<feature type="domain" description="DUF306" evidence="2">
    <location>
        <begin position="141"/>
        <end position="240"/>
    </location>
</feature>
<dbReference type="STRING" id="429728.SAMN05216456_0763"/>
<keyword evidence="3" id="KW-0449">Lipoprotein</keyword>
<dbReference type="InterPro" id="IPR053147">
    <property type="entry name" value="Hsp_HslJ-like"/>
</dbReference>
<evidence type="ECO:0000259" key="2">
    <source>
        <dbReference type="Pfam" id="PF03724"/>
    </source>
</evidence>
<name>A0A1I7N484_9HYPH</name>
<gene>
    <name evidence="3" type="ORF">SAMN05216456_0763</name>
</gene>
<dbReference type="Pfam" id="PF09619">
    <property type="entry name" value="YscW"/>
    <property type="match status" value="1"/>
</dbReference>
<keyword evidence="1" id="KW-0732">Signal</keyword>
<reference evidence="3 4" key="1">
    <citation type="submission" date="2016-10" db="EMBL/GenBank/DDBJ databases">
        <authorList>
            <person name="de Groot N.N."/>
        </authorList>
    </citation>
    <scope>NUCLEOTIDE SEQUENCE [LARGE SCALE GENOMIC DNA]</scope>
    <source>
        <strain evidence="3 4">IPL20</strain>
    </source>
</reference>
<sequence>MLKPVLALALLLLVMIAPAQAAHLTVTGEVFYRERIALPQGATLYVGLVTMPSGNPVVGAGAAIPIRGQVPLQFSLNIRSDTATEAGPLGVVAEIRSGQTVLFRSSAAVPVDLLAPGPVSILVTRQKLQEPVPEPPTLDPRLIGTVWTVTSIAGSPAQSDTPMTLEIAPDLRADGSAGCNSYFTQASLDDTALRFGLAAATRKACTPRLMAQETAFFAALAATAGYEISGNSLRLLDAAGIPLIGLVASGE</sequence>
<dbReference type="InterPro" id="IPR038670">
    <property type="entry name" value="HslJ-like_sf"/>
</dbReference>
<organism evidence="3 4">
    <name type="scientific">Devosia crocina</name>
    <dbReference type="NCBI Taxonomy" id="429728"/>
    <lineage>
        <taxon>Bacteria</taxon>
        <taxon>Pseudomonadati</taxon>
        <taxon>Pseudomonadota</taxon>
        <taxon>Alphaproteobacteria</taxon>
        <taxon>Hyphomicrobiales</taxon>
        <taxon>Devosiaceae</taxon>
        <taxon>Devosia</taxon>
    </lineage>
</organism>
<evidence type="ECO:0000256" key="1">
    <source>
        <dbReference type="SAM" id="SignalP"/>
    </source>
</evidence>
<dbReference type="EMBL" id="FPCK01000001">
    <property type="protein sequence ID" value="SFV29477.1"/>
    <property type="molecule type" value="Genomic_DNA"/>
</dbReference>
<keyword evidence="4" id="KW-1185">Reference proteome</keyword>
<accession>A0A1I7N484</accession>
<protein>
    <submittedName>
        <fullName evidence="3">Putative lipoprotein</fullName>
    </submittedName>
</protein>
<dbReference type="Proteomes" id="UP000199074">
    <property type="component" value="Unassembled WGS sequence"/>
</dbReference>
<proteinExistence type="predicted"/>
<dbReference type="OrthoDB" id="9809132at2"/>
<feature type="chain" id="PRO_5011550748" evidence="1">
    <location>
        <begin position="22"/>
        <end position="251"/>
    </location>
</feature>